<dbReference type="EMBL" id="JAATVY010000002">
    <property type="protein sequence ID" value="NJC69068.1"/>
    <property type="molecule type" value="Genomic_DNA"/>
</dbReference>
<evidence type="ECO:0008006" key="3">
    <source>
        <dbReference type="Google" id="ProtNLM"/>
    </source>
</evidence>
<accession>A0ABX0XV34</accession>
<dbReference type="Proteomes" id="UP000722989">
    <property type="component" value="Unassembled WGS sequence"/>
</dbReference>
<gene>
    <name evidence="1" type="ORF">HC031_04920</name>
</gene>
<reference evidence="1 2" key="1">
    <citation type="submission" date="2020-03" db="EMBL/GenBank/DDBJ databases">
        <title>WGS of the type strain of Planosporangium spp.</title>
        <authorList>
            <person name="Thawai C."/>
        </authorList>
    </citation>
    <scope>NUCLEOTIDE SEQUENCE [LARGE SCALE GENOMIC DNA]</scope>
    <source>
        <strain evidence="1 2">TBRC 5610</strain>
    </source>
</reference>
<evidence type="ECO:0000313" key="2">
    <source>
        <dbReference type="Proteomes" id="UP000722989"/>
    </source>
</evidence>
<proteinExistence type="predicted"/>
<name>A0ABX0XV34_9ACTN</name>
<protein>
    <recommendedName>
        <fullName evidence="3">WXG100 family type VII secretion target</fullName>
    </recommendedName>
</protein>
<keyword evidence="2" id="KW-1185">Reference proteome</keyword>
<evidence type="ECO:0000313" key="1">
    <source>
        <dbReference type="EMBL" id="NJC69068.1"/>
    </source>
</evidence>
<sequence>MTQPSFRVDPARLAPIADSMDRLGNALTGVSRCLRRYASGDDAVFAEYGAAKAWSDLLKVWTDEVKIASWAAHEWSGSVREAIDNYVGGDADAAERLGPR</sequence>
<dbReference type="RefSeq" id="WP_167923926.1">
    <property type="nucleotide sequence ID" value="NZ_JAATVY010000002.1"/>
</dbReference>
<organism evidence="1 2">
    <name type="scientific">Planosporangium thailandense</name>
    <dbReference type="NCBI Taxonomy" id="765197"/>
    <lineage>
        <taxon>Bacteria</taxon>
        <taxon>Bacillati</taxon>
        <taxon>Actinomycetota</taxon>
        <taxon>Actinomycetes</taxon>
        <taxon>Micromonosporales</taxon>
        <taxon>Micromonosporaceae</taxon>
        <taxon>Planosporangium</taxon>
    </lineage>
</organism>
<comment type="caution">
    <text evidence="1">The sequence shown here is derived from an EMBL/GenBank/DDBJ whole genome shotgun (WGS) entry which is preliminary data.</text>
</comment>